<dbReference type="AlphaFoldDB" id="A0A091BL27"/>
<evidence type="ECO:0000313" key="3">
    <source>
        <dbReference type="Proteomes" id="UP000029391"/>
    </source>
</evidence>
<evidence type="ECO:0000313" key="2">
    <source>
        <dbReference type="EMBL" id="KFN51499.1"/>
    </source>
</evidence>
<feature type="chain" id="PRO_5001871681" description="Pilus formation protein N-terminal domain-containing protein" evidence="1">
    <location>
        <begin position="30"/>
        <end position="134"/>
    </location>
</feature>
<evidence type="ECO:0008006" key="4">
    <source>
        <dbReference type="Google" id="ProtNLM"/>
    </source>
</evidence>
<name>A0A091BL27_9GAMM</name>
<keyword evidence="3" id="KW-1185">Reference proteome</keyword>
<proteinExistence type="predicted"/>
<dbReference type="Proteomes" id="UP000029391">
    <property type="component" value="Unassembled WGS sequence"/>
</dbReference>
<dbReference type="PROSITE" id="PS51318">
    <property type="entry name" value="TAT"/>
    <property type="match status" value="1"/>
</dbReference>
<dbReference type="RefSeq" id="WP_026816157.1">
    <property type="nucleotide sequence ID" value="NZ_AUFF01000001.1"/>
</dbReference>
<reference evidence="2 3" key="1">
    <citation type="submission" date="2013-09" db="EMBL/GenBank/DDBJ databases">
        <title>Genome sequencing of Arenimonas composti.</title>
        <authorList>
            <person name="Chen F."/>
            <person name="Wang G."/>
        </authorList>
    </citation>
    <scope>NUCLEOTIDE SEQUENCE [LARGE SCALE GENOMIC DNA]</scope>
    <source>
        <strain evidence="2 3">TR7-09</strain>
    </source>
</reference>
<comment type="caution">
    <text evidence="2">The sequence shown here is derived from an EMBL/GenBank/DDBJ whole genome shotgun (WGS) entry which is preliminary data.</text>
</comment>
<evidence type="ECO:0000256" key="1">
    <source>
        <dbReference type="SAM" id="SignalP"/>
    </source>
</evidence>
<protein>
    <recommendedName>
        <fullName evidence="4">Pilus formation protein N-terminal domain-containing protein</fullName>
    </recommendedName>
</protein>
<gene>
    <name evidence="2" type="ORF">P873_00130</name>
</gene>
<keyword evidence="1" id="KW-0732">Signal</keyword>
<dbReference type="EMBL" id="AWXU01000004">
    <property type="protein sequence ID" value="KFN51499.1"/>
    <property type="molecule type" value="Genomic_DNA"/>
</dbReference>
<feature type="signal peptide" evidence="1">
    <location>
        <begin position="1"/>
        <end position="29"/>
    </location>
</feature>
<dbReference type="InterPro" id="IPR006311">
    <property type="entry name" value="TAT_signal"/>
</dbReference>
<accession>A0A091BL27</accession>
<organism evidence="2 3">
    <name type="scientific">Arenimonas composti TR7-09 = DSM 18010</name>
    <dbReference type="NCBI Taxonomy" id="1121013"/>
    <lineage>
        <taxon>Bacteria</taxon>
        <taxon>Pseudomonadati</taxon>
        <taxon>Pseudomonadota</taxon>
        <taxon>Gammaproteobacteria</taxon>
        <taxon>Lysobacterales</taxon>
        <taxon>Lysobacteraceae</taxon>
        <taxon>Arenimonas</taxon>
    </lineage>
</organism>
<dbReference type="STRING" id="1121013.GCA_000426365_00687"/>
<sequence>MIDQSRRRHATGFAGLVAALALVAGNALATAPVPAAAAEPAPAVAPAPAAAPTPAQSTRVAVGDEIPFEALVNHIGATVRVSTNIHTEREGVITGASTMAINLEVAVGTRTISLAMPRERVVRVVLLADAPAKP</sequence>